<protein>
    <recommendedName>
        <fullName evidence="1">F-box domain-containing protein</fullName>
    </recommendedName>
</protein>
<dbReference type="OrthoDB" id="3678099at2759"/>
<proteinExistence type="predicted"/>
<reference evidence="2" key="1">
    <citation type="journal article" date="2020" name="Stud. Mycol.">
        <title>101 Dothideomycetes genomes: a test case for predicting lifestyles and emergence of pathogens.</title>
        <authorList>
            <person name="Haridas S."/>
            <person name="Albert R."/>
            <person name="Binder M."/>
            <person name="Bloem J."/>
            <person name="Labutti K."/>
            <person name="Salamov A."/>
            <person name="Andreopoulos B."/>
            <person name="Baker S."/>
            <person name="Barry K."/>
            <person name="Bills G."/>
            <person name="Bluhm B."/>
            <person name="Cannon C."/>
            <person name="Castanera R."/>
            <person name="Culley D."/>
            <person name="Daum C."/>
            <person name="Ezra D."/>
            <person name="Gonzalez J."/>
            <person name="Henrissat B."/>
            <person name="Kuo A."/>
            <person name="Liang C."/>
            <person name="Lipzen A."/>
            <person name="Lutzoni F."/>
            <person name="Magnuson J."/>
            <person name="Mondo S."/>
            <person name="Nolan M."/>
            <person name="Ohm R."/>
            <person name="Pangilinan J."/>
            <person name="Park H.-J."/>
            <person name="Ramirez L."/>
            <person name="Alfaro M."/>
            <person name="Sun H."/>
            <person name="Tritt A."/>
            <person name="Yoshinaga Y."/>
            <person name="Zwiers L.-H."/>
            <person name="Turgeon B."/>
            <person name="Goodwin S."/>
            <person name="Spatafora J."/>
            <person name="Crous P."/>
            <person name="Grigoriev I."/>
        </authorList>
    </citation>
    <scope>NUCLEOTIDE SEQUENCE</scope>
    <source>
        <strain evidence="2">CBS 113818</strain>
    </source>
</reference>
<dbReference type="Proteomes" id="UP000799424">
    <property type="component" value="Unassembled WGS sequence"/>
</dbReference>
<sequence length="283" mass="32204">MTTPANYSLTPPLLSLPSEIRSKIYNLIADFINEQGYVLLIPPDRALLKAIPAPRNTQNWYTFTRSYLGLTQTCRTLRDEFLPIWDASFKAALRVRDLDAYLTNIIARGSQSPCQKKLYICEKGAHCMQENGTHTFDAHPLLMLALAAWPKNVDVEIDPKISSVLRLSSAALENRDLATFLTQCVSQVLVTIERDEVSMKIFGLLEGICLEVNPECTKGWMWVKEVGPDRRYKKKKQNAKRMMGLENKDYVETFKTWKDNMGLKGIDDVWVVSDKTLADGPLW</sequence>
<dbReference type="AlphaFoldDB" id="A0A6A6ZK58"/>
<organism evidence="2 3">
    <name type="scientific">Ophiobolus disseminans</name>
    <dbReference type="NCBI Taxonomy" id="1469910"/>
    <lineage>
        <taxon>Eukaryota</taxon>
        <taxon>Fungi</taxon>
        <taxon>Dikarya</taxon>
        <taxon>Ascomycota</taxon>
        <taxon>Pezizomycotina</taxon>
        <taxon>Dothideomycetes</taxon>
        <taxon>Pleosporomycetidae</taxon>
        <taxon>Pleosporales</taxon>
        <taxon>Pleosporineae</taxon>
        <taxon>Phaeosphaeriaceae</taxon>
        <taxon>Ophiobolus</taxon>
    </lineage>
</organism>
<accession>A0A6A6ZK58</accession>
<gene>
    <name evidence="2" type="ORF">CC86DRAFT_411033</name>
</gene>
<evidence type="ECO:0000259" key="1">
    <source>
        <dbReference type="Pfam" id="PF13013"/>
    </source>
</evidence>
<dbReference type="Pfam" id="PF13013">
    <property type="entry name" value="F-box-like_2"/>
    <property type="match status" value="1"/>
</dbReference>
<evidence type="ECO:0000313" key="2">
    <source>
        <dbReference type="EMBL" id="KAF2821336.1"/>
    </source>
</evidence>
<name>A0A6A6ZK58_9PLEO</name>
<evidence type="ECO:0000313" key="3">
    <source>
        <dbReference type="Proteomes" id="UP000799424"/>
    </source>
</evidence>
<feature type="domain" description="F-box" evidence="1">
    <location>
        <begin position="12"/>
        <end position="101"/>
    </location>
</feature>
<dbReference type="EMBL" id="MU006237">
    <property type="protein sequence ID" value="KAF2821336.1"/>
    <property type="molecule type" value="Genomic_DNA"/>
</dbReference>
<dbReference type="InterPro" id="IPR001810">
    <property type="entry name" value="F-box_dom"/>
</dbReference>
<keyword evidence="3" id="KW-1185">Reference proteome</keyword>